<name>A0A3M7T6K9_BRAPC</name>
<evidence type="ECO:0000313" key="2">
    <source>
        <dbReference type="Proteomes" id="UP000276133"/>
    </source>
</evidence>
<comment type="caution">
    <text evidence="1">The sequence shown here is derived from an EMBL/GenBank/DDBJ whole genome shotgun (WGS) entry which is preliminary data.</text>
</comment>
<dbReference type="AlphaFoldDB" id="A0A3M7T6K9"/>
<accession>A0A3M7T6K9</accession>
<keyword evidence="2" id="KW-1185">Reference proteome</keyword>
<proteinExistence type="predicted"/>
<dbReference type="EMBL" id="REGN01000185">
    <property type="protein sequence ID" value="RNA43694.1"/>
    <property type="molecule type" value="Genomic_DNA"/>
</dbReference>
<organism evidence="1 2">
    <name type="scientific">Brachionus plicatilis</name>
    <name type="common">Marine rotifer</name>
    <name type="synonym">Brachionus muelleri</name>
    <dbReference type="NCBI Taxonomy" id="10195"/>
    <lineage>
        <taxon>Eukaryota</taxon>
        <taxon>Metazoa</taxon>
        <taxon>Spiralia</taxon>
        <taxon>Gnathifera</taxon>
        <taxon>Rotifera</taxon>
        <taxon>Eurotatoria</taxon>
        <taxon>Monogononta</taxon>
        <taxon>Pseudotrocha</taxon>
        <taxon>Ploima</taxon>
        <taxon>Brachionidae</taxon>
        <taxon>Brachionus</taxon>
    </lineage>
</organism>
<sequence>MIIIWAVQIMNPISSKQLSNKSICRTNTYVAEATVVGVDFPRKRERPKKSTTQCKIIKLVTTFITDEVKKIKHTLGVSVQKTFELSCPKKSILG</sequence>
<dbReference type="Proteomes" id="UP000276133">
    <property type="component" value="Unassembled WGS sequence"/>
</dbReference>
<reference evidence="1 2" key="1">
    <citation type="journal article" date="2018" name="Sci. Rep.">
        <title>Genomic signatures of local adaptation to the degree of environmental predictability in rotifers.</title>
        <authorList>
            <person name="Franch-Gras L."/>
            <person name="Hahn C."/>
            <person name="Garcia-Roger E.M."/>
            <person name="Carmona M.J."/>
            <person name="Serra M."/>
            <person name="Gomez A."/>
        </authorList>
    </citation>
    <scope>NUCLEOTIDE SEQUENCE [LARGE SCALE GENOMIC DNA]</scope>
    <source>
        <strain evidence="1">HYR1</strain>
    </source>
</reference>
<evidence type="ECO:0000313" key="1">
    <source>
        <dbReference type="EMBL" id="RNA43694.1"/>
    </source>
</evidence>
<gene>
    <name evidence="1" type="ORF">BpHYR1_045957</name>
</gene>
<protein>
    <submittedName>
        <fullName evidence="1">Uncharacterized protein</fullName>
    </submittedName>
</protein>